<sequence length="81" mass="8645">MIARPASDLRRDTIAPCKVPAPPVDRITMREGGSKRSASHCTTAREATAKDRQPCAGYRAAACVLLREHVGAAERGGGRMI</sequence>
<reference evidence="2 3" key="1">
    <citation type="journal article" date="2015" name="Proc. Natl. Acad. Sci. U.S.A.">
        <title>The resurrection genome of Boea hygrometrica: A blueprint for survival of dehydration.</title>
        <authorList>
            <person name="Xiao L."/>
            <person name="Yang G."/>
            <person name="Zhang L."/>
            <person name="Yang X."/>
            <person name="Zhao S."/>
            <person name="Ji Z."/>
            <person name="Zhou Q."/>
            <person name="Hu M."/>
            <person name="Wang Y."/>
            <person name="Chen M."/>
            <person name="Xu Y."/>
            <person name="Jin H."/>
            <person name="Xiao X."/>
            <person name="Hu G."/>
            <person name="Bao F."/>
            <person name="Hu Y."/>
            <person name="Wan P."/>
            <person name="Li L."/>
            <person name="Deng X."/>
            <person name="Kuang T."/>
            <person name="Xiang C."/>
            <person name="Zhu J.K."/>
            <person name="Oliver M.J."/>
            <person name="He Y."/>
        </authorList>
    </citation>
    <scope>NUCLEOTIDE SEQUENCE [LARGE SCALE GENOMIC DNA]</scope>
    <source>
        <strain evidence="3">cv. XS01</strain>
    </source>
</reference>
<evidence type="ECO:0000313" key="3">
    <source>
        <dbReference type="Proteomes" id="UP000250235"/>
    </source>
</evidence>
<accession>A0A2Z7CY43</accession>
<name>A0A2Z7CY43_9LAMI</name>
<dbReference type="Proteomes" id="UP000250235">
    <property type="component" value="Unassembled WGS sequence"/>
</dbReference>
<feature type="region of interest" description="Disordered" evidence="1">
    <location>
        <begin position="1"/>
        <end position="49"/>
    </location>
</feature>
<evidence type="ECO:0000313" key="2">
    <source>
        <dbReference type="EMBL" id="KZV49579.1"/>
    </source>
</evidence>
<gene>
    <name evidence="2" type="ORF">F511_23863</name>
</gene>
<dbReference type="AlphaFoldDB" id="A0A2Z7CY43"/>
<evidence type="ECO:0000256" key="1">
    <source>
        <dbReference type="SAM" id="MobiDB-lite"/>
    </source>
</evidence>
<keyword evidence="3" id="KW-1185">Reference proteome</keyword>
<proteinExistence type="predicted"/>
<dbReference type="EMBL" id="KQ993008">
    <property type="protein sequence ID" value="KZV49579.1"/>
    <property type="molecule type" value="Genomic_DNA"/>
</dbReference>
<protein>
    <submittedName>
        <fullName evidence="2">Uncharacterized protein</fullName>
    </submittedName>
</protein>
<organism evidence="2 3">
    <name type="scientific">Dorcoceras hygrometricum</name>
    <dbReference type="NCBI Taxonomy" id="472368"/>
    <lineage>
        <taxon>Eukaryota</taxon>
        <taxon>Viridiplantae</taxon>
        <taxon>Streptophyta</taxon>
        <taxon>Embryophyta</taxon>
        <taxon>Tracheophyta</taxon>
        <taxon>Spermatophyta</taxon>
        <taxon>Magnoliopsida</taxon>
        <taxon>eudicotyledons</taxon>
        <taxon>Gunneridae</taxon>
        <taxon>Pentapetalae</taxon>
        <taxon>asterids</taxon>
        <taxon>lamiids</taxon>
        <taxon>Lamiales</taxon>
        <taxon>Gesneriaceae</taxon>
        <taxon>Didymocarpoideae</taxon>
        <taxon>Trichosporeae</taxon>
        <taxon>Loxocarpinae</taxon>
        <taxon>Dorcoceras</taxon>
    </lineage>
</organism>